<dbReference type="SUPFAM" id="SSF53822">
    <property type="entry name" value="Periplasmic binding protein-like I"/>
    <property type="match status" value="1"/>
</dbReference>
<evidence type="ECO:0000256" key="1">
    <source>
        <dbReference type="ARBA" id="ARBA00023015"/>
    </source>
</evidence>
<feature type="domain" description="HTH lacI-type" evidence="4">
    <location>
        <begin position="3"/>
        <end position="57"/>
    </location>
</feature>
<dbReference type="CDD" id="cd01392">
    <property type="entry name" value="HTH_LacI"/>
    <property type="match status" value="1"/>
</dbReference>
<dbReference type="InterPro" id="IPR010982">
    <property type="entry name" value="Lambda_DNA-bd_dom_sf"/>
</dbReference>
<dbReference type="InterPro" id="IPR028082">
    <property type="entry name" value="Peripla_BP_I"/>
</dbReference>
<dbReference type="CDD" id="cd19975">
    <property type="entry name" value="PBP1_CcpA-like"/>
    <property type="match status" value="1"/>
</dbReference>
<gene>
    <name evidence="5" type="ORF">SAMN05446037_100245</name>
</gene>
<dbReference type="Gene3D" id="3.40.50.2300">
    <property type="match status" value="2"/>
</dbReference>
<keyword evidence="6" id="KW-1185">Reference proteome</keyword>
<proteinExistence type="predicted"/>
<dbReference type="GO" id="GO:0000976">
    <property type="term" value="F:transcription cis-regulatory region binding"/>
    <property type="evidence" value="ECO:0007669"/>
    <property type="project" value="TreeGrafter"/>
</dbReference>
<evidence type="ECO:0000313" key="6">
    <source>
        <dbReference type="Proteomes" id="UP000198304"/>
    </source>
</evidence>
<evidence type="ECO:0000259" key="4">
    <source>
        <dbReference type="PROSITE" id="PS50932"/>
    </source>
</evidence>
<dbReference type="RefSeq" id="WP_089281251.1">
    <property type="nucleotide sequence ID" value="NZ_FZOJ01000002.1"/>
</dbReference>
<dbReference type="Pfam" id="PF13377">
    <property type="entry name" value="Peripla_BP_3"/>
    <property type="match status" value="1"/>
</dbReference>
<dbReference type="AlphaFoldDB" id="A0A239AJB5"/>
<dbReference type="SUPFAM" id="SSF47413">
    <property type="entry name" value="lambda repressor-like DNA-binding domains"/>
    <property type="match status" value="1"/>
</dbReference>
<dbReference type="OrthoDB" id="9784962at2"/>
<sequence>MTLKIKDVAEHAGVSVATVSRVLNNSDSVKPDTFQKVMAVIEEMGYKPNAIARSLKVKNTKTIGIMIPDISSHFYPEVVRGIEDVANMYEYNVVLCNTDLKREKELKYLDVLTEKQSDGIIYMSNIITDQLADSFQNLKIPVVLISSEYEELPTVLIDNVAASNEMVKYLIQKGHKRIGMIAGQRNDYIAGISRVKGYYKALEEAGIPLEESLLVYGNYRFKSGYEGGKKLLTQENRPTAIFCASDEMALGVIRAATELKLSMPTDLAVAGFDNIDMAEKICPSLTTIAQPMYEMGAVGMRLLTKILNKETIQQSKVILNYALIEREST</sequence>
<dbReference type="PANTHER" id="PTHR30146:SF149">
    <property type="entry name" value="HTH-TYPE TRANSCRIPTIONAL REGULATOR EBGR"/>
    <property type="match status" value="1"/>
</dbReference>
<dbReference type="PANTHER" id="PTHR30146">
    <property type="entry name" value="LACI-RELATED TRANSCRIPTIONAL REPRESSOR"/>
    <property type="match status" value="1"/>
</dbReference>
<dbReference type="Proteomes" id="UP000198304">
    <property type="component" value="Unassembled WGS sequence"/>
</dbReference>
<protein>
    <submittedName>
        <fullName evidence="5">Transcriptional regulator, LacI family</fullName>
    </submittedName>
</protein>
<accession>A0A239AJB5</accession>
<keyword evidence="3" id="KW-0804">Transcription</keyword>
<dbReference type="PROSITE" id="PS50932">
    <property type="entry name" value="HTH_LACI_2"/>
    <property type="match status" value="1"/>
</dbReference>
<dbReference type="PROSITE" id="PS00356">
    <property type="entry name" value="HTH_LACI_1"/>
    <property type="match status" value="1"/>
</dbReference>
<reference evidence="6" key="1">
    <citation type="submission" date="2017-06" db="EMBL/GenBank/DDBJ databases">
        <authorList>
            <person name="Varghese N."/>
            <person name="Submissions S."/>
        </authorList>
    </citation>
    <scope>NUCLEOTIDE SEQUENCE [LARGE SCALE GENOMIC DNA]</scope>
    <source>
        <strain evidence="6">SCA</strain>
    </source>
</reference>
<dbReference type="GO" id="GO:0003700">
    <property type="term" value="F:DNA-binding transcription factor activity"/>
    <property type="evidence" value="ECO:0007669"/>
    <property type="project" value="TreeGrafter"/>
</dbReference>
<dbReference type="Gene3D" id="1.10.260.40">
    <property type="entry name" value="lambda repressor-like DNA-binding domains"/>
    <property type="match status" value="1"/>
</dbReference>
<dbReference type="Pfam" id="PF00356">
    <property type="entry name" value="LacI"/>
    <property type="match status" value="1"/>
</dbReference>
<evidence type="ECO:0000313" key="5">
    <source>
        <dbReference type="EMBL" id="SNR95088.1"/>
    </source>
</evidence>
<dbReference type="EMBL" id="FZOJ01000002">
    <property type="protein sequence ID" value="SNR95088.1"/>
    <property type="molecule type" value="Genomic_DNA"/>
</dbReference>
<keyword evidence="2" id="KW-0238">DNA-binding</keyword>
<dbReference type="InterPro" id="IPR046335">
    <property type="entry name" value="LacI/GalR-like_sensor"/>
</dbReference>
<evidence type="ECO:0000256" key="2">
    <source>
        <dbReference type="ARBA" id="ARBA00023125"/>
    </source>
</evidence>
<name>A0A239AJB5_9FIRM</name>
<keyword evidence="1" id="KW-0805">Transcription regulation</keyword>
<dbReference type="PRINTS" id="PR00036">
    <property type="entry name" value="HTHLACI"/>
</dbReference>
<dbReference type="InterPro" id="IPR000843">
    <property type="entry name" value="HTH_LacI"/>
</dbReference>
<organism evidence="5 6">
    <name type="scientific">Anaerovirgula multivorans</name>
    <dbReference type="NCBI Taxonomy" id="312168"/>
    <lineage>
        <taxon>Bacteria</taxon>
        <taxon>Bacillati</taxon>
        <taxon>Bacillota</taxon>
        <taxon>Clostridia</taxon>
        <taxon>Peptostreptococcales</taxon>
        <taxon>Natronincolaceae</taxon>
        <taxon>Anaerovirgula</taxon>
    </lineage>
</organism>
<dbReference type="SMART" id="SM00354">
    <property type="entry name" value="HTH_LACI"/>
    <property type="match status" value="1"/>
</dbReference>
<evidence type="ECO:0000256" key="3">
    <source>
        <dbReference type="ARBA" id="ARBA00023163"/>
    </source>
</evidence>